<keyword evidence="3" id="KW-1133">Transmembrane helix</keyword>
<name>A0A1E5KVB9_9ENTE</name>
<keyword evidence="3" id="KW-0472">Membrane</keyword>
<dbReference type="Pfam" id="PF00440">
    <property type="entry name" value="TetR_N"/>
    <property type="match status" value="1"/>
</dbReference>
<dbReference type="InterPro" id="IPR039532">
    <property type="entry name" value="TetR_C_Firmicutes"/>
</dbReference>
<feature type="domain" description="HTH tetR-type" evidence="4">
    <location>
        <begin position="1"/>
        <end position="61"/>
    </location>
</feature>
<evidence type="ECO:0000256" key="3">
    <source>
        <dbReference type="SAM" id="Phobius"/>
    </source>
</evidence>
<dbReference type="OrthoDB" id="9810250at2"/>
<sequence length="175" mass="20927">MDMKDRIYEGLLSVMKIDDYSLITVTQISQEAAIGRKTFYRYFKSKEEVLKKYIEKLMTEYKALVRNYFSIDMGELIENYFAFWMRHRSFLELMYRHKLMFYMYEQYEEFVPLINEQYIELKKLDSITSKYVNAYVAGTFWSILYAWIKGGGKETPRELAAICLNMTGLTMGPEN</sequence>
<reference evidence="5 6" key="1">
    <citation type="submission" date="2016-09" db="EMBL/GenBank/DDBJ databases">
        <authorList>
            <person name="Capua I."/>
            <person name="De Benedictis P."/>
            <person name="Joannis T."/>
            <person name="Lombin L.H."/>
            <person name="Cattoli G."/>
        </authorList>
    </citation>
    <scope>NUCLEOTIDE SEQUENCE [LARGE SCALE GENOMIC DNA]</scope>
    <source>
        <strain evidence="5 6">LMG 25899</strain>
    </source>
</reference>
<dbReference type="SUPFAM" id="SSF46689">
    <property type="entry name" value="Homeodomain-like"/>
    <property type="match status" value="1"/>
</dbReference>
<proteinExistence type="predicted"/>
<dbReference type="Pfam" id="PF14278">
    <property type="entry name" value="TetR_C_8"/>
    <property type="match status" value="1"/>
</dbReference>
<dbReference type="STRING" id="762845.BCR26_03460"/>
<organism evidence="5 6">
    <name type="scientific">Enterococcus rivorum</name>
    <dbReference type="NCBI Taxonomy" id="762845"/>
    <lineage>
        <taxon>Bacteria</taxon>
        <taxon>Bacillati</taxon>
        <taxon>Bacillota</taxon>
        <taxon>Bacilli</taxon>
        <taxon>Lactobacillales</taxon>
        <taxon>Enterococcaceae</taxon>
        <taxon>Enterococcus</taxon>
    </lineage>
</organism>
<dbReference type="PANTHER" id="PTHR43479">
    <property type="entry name" value="ACREF/ENVCD OPERON REPRESSOR-RELATED"/>
    <property type="match status" value="1"/>
</dbReference>
<dbReference type="InterPro" id="IPR050624">
    <property type="entry name" value="HTH-type_Tx_Regulator"/>
</dbReference>
<dbReference type="InterPro" id="IPR009057">
    <property type="entry name" value="Homeodomain-like_sf"/>
</dbReference>
<evidence type="ECO:0000256" key="1">
    <source>
        <dbReference type="ARBA" id="ARBA00023125"/>
    </source>
</evidence>
<keyword evidence="6" id="KW-1185">Reference proteome</keyword>
<feature type="DNA-binding region" description="H-T-H motif" evidence="2">
    <location>
        <begin position="24"/>
        <end position="43"/>
    </location>
</feature>
<keyword evidence="3" id="KW-0812">Transmembrane</keyword>
<dbReference type="RefSeq" id="WP_069699148.1">
    <property type="nucleotide sequence ID" value="NZ_JAGGMA010000007.1"/>
</dbReference>
<evidence type="ECO:0000256" key="2">
    <source>
        <dbReference type="PROSITE-ProRule" id="PRU00335"/>
    </source>
</evidence>
<dbReference type="PANTHER" id="PTHR43479:SF11">
    <property type="entry name" value="ACREF_ENVCD OPERON REPRESSOR-RELATED"/>
    <property type="match status" value="1"/>
</dbReference>
<comment type="caution">
    <text evidence="5">The sequence shown here is derived from an EMBL/GenBank/DDBJ whole genome shotgun (WGS) entry which is preliminary data.</text>
</comment>
<dbReference type="PROSITE" id="PS50977">
    <property type="entry name" value="HTH_TETR_2"/>
    <property type="match status" value="1"/>
</dbReference>
<dbReference type="Gene3D" id="1.10.357.10">
    <property type="entry name" value="Tetracycline Repressor, domain 2"/>
    <property type="match status" value="1"/>
</dbReference>
<accession>A0A1E5KVB9</accession>
<evidence type="ECO:0000259" key="4">
    <source>
        <dbReference type="PROSITE" id="PS50977"/>
    </source>
</evidence>
<feature type="transmembrane region" description="Helical" evidence="3">
    <location>
        <begin position="131"/>
        <end position="148"/>
    </location>
</feature>
<dbReference type="GO" id="GO:0003677">
    <property type="term" value="F:DNA binding"/>
    <property type="evidence" value="ECO:0007669"/>
    <property type="project" value="UniProtKB-UniRule"/>
</dbReference>
<dbReference type="Proteomes" id="UP000095256">
    <property type="component" value="Unassembled WGS sequence"/>
</dbReference>
<keyword evidence="1 2" id="KW-0238">DNA-binding</keyword>
<evidence type="ECO:0000313" key="6">
    <source>
        <dbReference type="Proteomes" id="UP000095256"/>
    </source>
</evidence>
<dbReference type="AlphaFoldDB" id="A0A1E5KVB9"/>
<dbReference type="EMBL" id="MIEK01000034">
    <property type="protein sequence ID" value="OEH81826.1"/>
    <property type="molecule type" value="Genomic_DNA"/>
</dbReference>
<protein>
    <submittedName>
        <fullName evidence="5">AcrR family transcriptional regulator</fullName>
    </submittedName>
</protein>
<evidence type="ECO:0000313" key="5">
    <source>
        <dbReference type="EMBL" id="OEH81826.1"/>
    </source>
</evidence>
<dbReference type="InterPro" id="IPR001647">
    <property type="entry name" value="HTH_TetR"/>
</dbReference>
<gene>
    <name evidence="5" type="ORF">BCR26_03460</name>
</gene>